<dbReference type="PIRSF" id="PIRSF028729">
    <property type="entry name" value="E3_ubiquit_lig_SCF_Skp"/>
    <property type="match status" value="1"/>
</dbReference>
<dbReference type="SUPFAM" id="SSF54695">
    <property type="entry name" value="POZ domain"/>
    <property type="match status" value="1"/>
</dbReference>
<keyword evidence="3 4" id="KW-0833">Ubl conjugation pathway</keyword>
<dbReference type="InterPro" id="IPR016072">
    <property type="entry name" value="Skp1_comp_dimer"/>
</dbReference>
<keyword evidence="9" id="KW-1185">Reference proteome</keyword>
<name>A0ABQ8HGV2_9ROSI</name>
<feature type="domain" description="SKP1 component dimerisation" evidence="6">
    <location>
        <begin position="127"/>
        <end position="173"/>
    </location>
</feature>
<dbReference type="Proteomes" id="UP000827721">
    <property type="component" value="Unassembled WGS sequence"/>
</dbReference>
<proteinExistence type="inferred from homology"/>
<organism evidence="8 9">
    <name type="scientific">Xanthoceras sorbifolium</name>
    <dbReference type="NCBI Taxonomy" id="99658"/>
    <lineage>
        <taxon>Eukaryota</taxon>
        <taxon>Viridiplantae</taxon>
        <taxon>Streptophyta</taxon>
        <taxon>Embryophyta</taxon>
        <taxon>Tracheophyta</taxon>
        <taxon>Spermatophyta</taxon>
        <taxon>Magnoliopsida</taxon>
        <taxon>eudicotyledons</taxon>
        <taxon>Gunneridae</taxon>
        <taxon>Pentapetalae</taxon>
        <taxon>rosids</taxon>
        <taxon>malvids</taxon>
        <taxon>Sapindales</taxon>
        <taxon>Sapindaceae</taxon>
        <taxon>Xanthoceroideae</taxon>
        <taxon>Xanthoceras</taxon>
    </lineage>
</organism>
<dbReference type="InterPro" id="IPR036296">
    <property type="entry name" value="SKP1-like_dim_sf"/>
</dbReference>
<gene>
    <name evidence="8" type="ORF">JRO89_XS11G0229000</name>
</gene>
<dbReference type="SUPFAM" id="SSF81382">
    <property type="entry name" value="Skp1 dimerisation domain-like"/>
    <property type="match status" value="1"/>
</dbReference>
<evidence type="ECO:0000256" key="4">
    <source>
        <dbReference type="PIRNR" id="PIRNR028729"/>
    </source>
</evidence>
<evidence type="ECO:0000259" key="6">
    <source>
        <dbReference type="Pfam" id="PF01466"/>
    </source>
</evidence>
<evidence type="ECO:0000259" key="7">
    <source>
        <dbReference type="Pfam" id="PF03931"/>
    </source>
</evidence>
<evidence type="ECO:0000313" key="9">
    <source>
        <dbReference type="Proteomes" id="UP000827721"/>
    </source>
</evidence>
<dbReference type="InterPro" id="IPR001232">
    <property type="entry name" value="SKP1-like"/>
</dbReference>
<evidence type="ECO:0000256" key="2">
    <source>
        <dbReference type="ARBA" id="ARBA00009993"/>
    </source>
</evidence>
<reference evidence="8 9" key="1">
    <citation type="submission" date="2021-02" db="EMBL/GenBank/DDBJ databases">
        <title>Plant Genome Project.</title>
        <authorList>
            <person name="Zhang R.-G."/>
        </authorList>
    </citation>
    <scope>NUCLEOTIDE SEQUENCE [LARGE SCALE GENOMIC DNA]</scope>
    <source>
        <tissue evidence="8">Leaves</tissue>
    </source>
</reference>
<evidence type="ECO:0000256" key="3">
    <source>
        <dbReference type="ARBA" id="ARBA00022786"/>
    </source>
</evidence>
<feature type="compositionally biased region" description="Low complexity" evidence="5">
    <location>
        <begin position="1"/>
        <end position="15"/>
    </location>
</feature>
<comment type="function">
    <text evidence="4">Involved in ubiquitination and subsequent proteasomal degradation of target proteins. Together with CUL1, RBX1 and a F-box protein, it forms a SCF E3 ubiquitin ligase complex. The functional specificity of this complex depends on the type of F-box protein. In the SCF complex, it serves as an adapter that links the F-box protein to CUL1.</text>
</comment>
<dbReference type="EMBL" id="JAFEMO010000011">
    <property type="protein sequence ID" value="KAH7557850.1"/>
    <property type="molecule type" value="Genomic_DNA"/>
</dbReference>
<comment type="subunit">
    <text evidence="4">Part of a SCF (SKP1-cullin-F-box) protein ligase complex.</text>
</comment>
<dbReference type="InterPro" id="IPR011333">
    <property type="entry name" value="SKP1/BTB/POZ_sf"/>
</dbReference>
<evidence type="ECO:0000256" key="1">
    <source>
        <dbReference type="ARBA" id="ARBA00004906"/>
    </source>
</evidence>
<evidence type="ECO:0000256" key="5">
    <source>
        <dbReference type="SAM" id="MobiDB-lite"/>
    </source>
</evidence>
<accession>A0ABQ8HGV2</accession>
<dbReference type="Gene3D" id="3.30.710.10">
    <property type="entry name" value="Potassium Channel Kv1.1, Chain A"/>
    <property type="match status" value="1"/>
</dbReference>
<evidence type="ECO:0000313" key="8">
    <source>
        <dbReference type="EMBL" id="KAH7557850.1"/>
    </source>
</evidence>
<dbReference type="InterPro" id="IPR016073">
    <property type="entry name" value="Skp1_comp_POZ"/>
</dbReference>
<protein>
    <recommendedName>
        <fullName evidence="4">SKP1-like protein</fullName>
    </recommendedName>
</protein>
<comment type="similarity">
    <text evidence="2 4">Belongs to the SKP1 family.</text>
</comment>
<dbReference type="SMART" id="SM00512">
    <property type="entry name" value="Skp1"/>
    <property type="match status" value="1"/>
</dbReference>
<dbReference type="Pfam" id="PF03931">
    <property type="entry name" value="Skp1_POZ"/>
    <property type="match status" value="1"/>
</dbReference>
<feature type="region of interest" description="Disordered" evidence="5">
    <location>
        <begin position="1"/>
        <end position="26"/>
    </location>
</feature>
<feature type="domain" description="SKP1 component POZ" evidence="7">
    <location>
        <begin position="20"/>
        <end position="82"/>
    </location>
</feature>
<comment type="pathway">
    <text evidence="1 4">Protein modification; protein ubiquitination.</text>
</comment>
<dbReference type="Pfam" id="PF01466">
    <property type="entry name" value="Skp1"/>
    <property type="match status" value="1"/>
</dbReference>
<dbReference type="PANTHER" id="PTHR11165">
    <property type="entry name" value="SKP1"/>
    <property type="match status" value="1"/>
</dbReference>
<comment type="caution">
    <text evidence="8">The sequence shown here is derived from an EMBL/GenBank/DDBJ whole genome shotgun (WGS) entry which is preliminary data.</text>
</comment>
<sequence length="180" mass="20397">MSSSIASSSSSSSSSSKKEKKISLKTSDGEVFEVEEPVAMQLEIVRSFFADNEDVTEQTVMPLPNVSTAAMHGILEYCRAHEEFRRRMPEAAPEEEVRAFEAGYVDRKSNEELKEMILAANYLNISKLLDFLTGVAAKRIENKSVEYVRAFFGVENDFTPEEEANLRREYEWAFEGVDED</sequence>
<dbReference type="InterPro" id="IPR016897">
    <property type="entry name" value="SKP1"/>
</dbReference>